<dbReference type="EMBL" id="KN847319">
    <property type="protein sequence ID" value="KIW55547.1"/>
    <property type="molecule type" value="Genomic_DNA"/>
</dbReference>
<dbReference type="OrthoDB" id="10401101at2759"/>
<reference evidence="2 3" key="1">
    <citation type="submission" date="2015-01" db="EMBL/GenBank/DDBJ databases">
        <title>The Genome Sequence of Exophiala xenobiotica CBS118157.</title>
        <authorList>
            <consortium name="The Broad Institute Genomics Platform"/>
            <person name="Cuomo C."/>
            <person name="de Hoog S."/>
            <person name="Gorbushina A."/>
            <person name="Stielow B."/>
            <person name="Teixiera M."/>
            <person name="Abouelleil A."/>
            <person name="Chapman S.B."/>
            <person name="Priest M."/>
            <person name="Young S.K."/>
            <person name="Wortman J."/>
            <person name="Nusbaum C."/>
            <person name="Birren B."/>
        </authorList>
    </citation>
    <scope>NUCLEOTIDE SEQUENCE [LARGE SCALE GENOMIC DNA]</scope>
    <source>
        <strain evidence="2 3">CBS 118157</strain>
    </source>
</reference>
<evidence type="ECO:0000313" key="3">
    <source>
        <dbReference type="Proteomes" id="UP000054342"/>
    </source>
</evidence>
<evidence type="ECO:0000313" key="2">
    <source>
        <dbReference type="EMBL" id="KIW55547.1"/>
    </source>
</evidence>
<name>A0A0D2CZJ7_9EURO</name>
<feature type="region of interest" description="Disordered" evidence="1">
    <location>
        <begin position="65"/>
        <end position="87"/>
    </location>
</feature>
<dbReference type="HOGENOM" id="CLU_2483375_0_0_1"/>
<feature type="region of interest" description="Disordered" evidence="1">
    <location>
        <begin position="1"/>
        <end position="23"/>
    </location>
</feature>
<dbReference type="RefSeq" id="XP_013316131.1">
    <property type="nucleotide sequence ID" value="XM_013460677.1"/>
</dbReference>
<organism evidence="2 3">
    <name type="scientific">Exophiala xenobiotica</name>
    <dbReference type="NCBI Taxonomy" id="348802"/>
    <lineage>
        <taxon>Eukaryota</taxon>
        <taxon>Fungi</taxon>
        <taxon>Dikarya</taxon>
        <taxon>Ascomycota</taxon>
        <taxon>Pezizomycotina</taxon>
        <taxon>Eurotiomycetes</taxon>
        <taxon>Chaetothyriomycetidae</taxon>
        <taxon>Chaetothyriales</taxon>
        <taxon>Herpotrichiellaceae</taxon>
        <taxon>Exophiala</taxon>
    </lineage>
</organism>
<accession>A0A0D2CZJ7</accession>
<dbReference type="Proteomes" id="UP000054342">
    <property type="component" value="Unassembled WGS sequence"/>
</dbReference>
<gene>
    <name evidence="2" type="ORF">PV05_04278</name>
</gene>
<protein>
    <submittedName>
        <fullName evidence="2">Uncharacterized protein</fullName>
    </submittedName>
</protein>
<feature type="compositionally biased region" description="Low complexity" evidence="1">
    <location>
        <begin position="1"/>
        <end position="16"/>
    </location>
</feature>
<evidence type="ECO:0000256" key="1">
    <source>
        <dbReference type="SAM" id="MobiDB-lite"/>
    </source>
</evidence>
<dbReference type="AlphaFoldDB" id="A0A0D2CZJ7"/>
<proteinExistence type="predicted"/>
<sequence>MPSSSTASVKSGSTSGRRVDRHEHQFRFQQQMAQNGYDMNRAGAGAGGGRGDGLAMKRWFAESARDEFWNPVSRTPGRATTKKGDKL</sequence>
<dbReference type="GeneID" id="25326186"/>
<keyword evidence="3" id="KW-1185">Reference proteome</keyword>